<dbReference type="Pfam" id="PF12900">
    <property type="entry name" value="Pyridox_ox_2"/>
    <property type="match status" value="1"/>
</dbReference>
<proteinExistence type="predicted"/>
<organism evidence="1 2">
    <name type="scientific">Aureobasidium melanogenum</name>
    <name type="common">Aureobasidium pullulans var. melanogenum</name>
    <dbReference type="NCBI Taxonomy" id="46634"/>
    <lineage>
        <taxon>Eukaryota</taxon>
        <taxon>Fungi</taxon>
        <taxon>Dikarya</taxon>
        <taxon>Ascomycota</taxon>
        <taxon>Pezizomycotina</taxon>
        <taxon>Dothideomycetes</taxon>
        <taxon>Dothideomycetidae</taxon>
        <taxon>Dothideales</taxon>
        <taxon>Saccotheciaceae</taxon>
        <taxon>Aureobasidium</taxon>
    </lineage>
</organism>
<reference evidence="1" key="2">
    <citation type="submission" date="2021-08" db="EMBL/GenBank/DDBJ databases">
        <authorList>
            <person name="Gostincar C."/>
            <person name="Sun X."/>
            <person name="Song Z."/>
            <person name="Gunde-Cimerman N."/>
        </authorList>
    </citation>
    <scope>NUCLEOTIDE SEQUENCE</scope>
    <source>
        <strain evidence="1">EXF-9911</strain>
    </source>
</reference>
<accession>A0A9P8EH61</accession>
<gene>
    <name evidence="1" type="ORF">KCU76_g9370</name>
</gene>
<evidence type="ECO:0000313" key="2">
    <source>
        <dbReference type="Proteomes" id="UP000779574"/>
    </source>
</evidence>
<dbReference type="SUPFAM" id="SSF50475">
    <property type="entry name" value="FMN-binding split barrel"/>
    <property type="match status" value="1"/>
</dbReference>
<feature type="non-terminal residue" evidence="1">
    <location>
        <position position="309"/>
    </location>
</feature>
<evidence type="ECO:0000313" key="1">
    <source>
        <dbReference type="EMBL" id="KAG9688764.1"/>
    </source>
</evidence>
<protein>
    <recommendedName>
        <fullName evidence="3">Flavin-nucleotide-binding protein</fullName>
    </recommendedName>
</protein>
<dbReference type="AlphaFoldDB" id="A0A9P8EH61"/>
<dbReference type="OrthoDB" id="444432at2759"/>
<dbReference type="Proteomes" id="UP000779574">
    <property type="component" value="Unassembled WGS sequence"/>
</dbReference>
<evidence type="ECO:0008006" key="3">
    <source>
        <dbReference type="Google" id="ProtNLM"/>
    </source>
</evidence>
<dbReference type="PANTHER" id="PTHR34071">
    <property type="entry name" value="5-NITROIMIDAZOLE ANTIBIOTICS RESISTANCE PROTEIN, NIMA-FAMILY-RELATED PROTEIN-RELATED"/>
    <property type="match status" value="1"/>
</dbReference>
<dbReference type="EMBL" id="JAHFXF010000387">
    <property type="protein sequence ID" value="KAG9688764.1"/>
    <property type="molecule type" value="Genomic_DNA"/>
</dbReference>
<name>A0A9P8EH61_AURME</name>
<dbReference type="Gene3D" id="2.30.110.10">
    <property type="entry name" value="Electron Transport, Fmn-binding Protein, Chain A"/>
    <property type="match status" value="1"/>
</dbReference>
<dbReference type="InterPro" id="IPR012349">
    <property type="entry name" value="Split_barrel_FMN-bd"/>
</dbReference>
<dbReference type="PANTHER" id="PTHR34071:SF2">
    <property type="entry name" value="FLAVIN-NUCLEOTIDE-BINDING PROTEIN"/>
    <property type="match status" value="1"/>
</dbReference>
<comment type="caution">
    <text evidence="1">The sequence shown here is derived from an EMBL/GenBank/DDBJ whole genome shotgun (WGS) entry which is preliminary data.</text>
</comment>
<dbReference type="InterPro" id="IPR024747">
    <property type="entry name" value="Pyridox_Oxase-rel"/>
</dbReference>
<sequence>MGAQKIPSEEGYAQTPLNTIKVYKHRGVPNPAYDYQTVHSIFASILVSHVSFISTDEDGDLTPINLPLTAVLGRYDPSHPLPETYTSQASSYHQDLSRPLDLYLHGNVAMMLRRAVLKNGTMKVCITSTKVDGVVLNFTPNGHSLNYRSAVIHGTAELVTLPEEKKFAMHLLTNHMIPHRWQNTNPVTPSALKSVQVMRVTINSASAKVRAKNMGLADSCDIAAQRDDIYTGVFPLYEVLGEPVESGYAPGRPVQKHLEEWREGRNAEEKEYAVRAAENEPEEAETIVEHVKKIGEITRQKIVDEGVSV</sequence>
<reference evidence="1" key="1">
    <citation type="journal article" date="2021" name="J Fungi (Basel)">
        <title>Virulence traits and population genomics of the black yeast Aureobasidium melanogenum.</title>
        <authorList>
            <person name="Cernosa A."/>
            <person name="Sun X."/>
            <person name="Gostincar C."/>
            <person name="Fang C."/>
            <person name="Gunde-Cimerman N."/>
            <person name="Song Z."/>
        </authorList>
    </citation>
    <scope>NUCLEOTIDE SEQUENCE</scope>
    <source>
        <strain evidence="1">EXF-9911</strain>
    </source>
</reference>